<gene>
    <name evidence="1" type="ORF">SMTD_LOCUS16240</name>
</gene>
<dbReference type="EMBL" id="UZAL01036914">
    <property type="protein sequence ID" value="VDP70783.1"/>
    <property type="molecule type" value="Genomic_DNA"/>
</dbReference>
<evidence type="ECO:0000313" key="1">
    <source>
        <dbReference type="EMBL" id="VDP70783.1"/>
    </source>
</evidence>
<evidence type="ECO:0000313" key="2">
    <source>
        <dbReference type="Proteomes" id="UP000269396"/>
    </source>
</evidence>
<name>A0A183PPF3_9TREM</name>
<protein>
    <submittedName>
        <fullName evidence="1">Uncharacterized protein</fullName>
    </submittedName>
</protein>
<accession>A0A183PPF3</accession>
<reference evidence="1 2" key="1">
    <citation type="submission" date="2018-11" db="EMBL/GenBank/DDBJ databases">
        <authorList>
            <consortium name="Pathogen Informatics"/>
        </authorList>
    </citation>
    <scope>NUCLEOTIDE SEQUENCE [LARGE SCALE GENOMIC DNA]</scope>
    <source>
        <strain>Denwood</strain>
        <strain evidence="2">Zambia</strain>
    </source>
</reference>
<dbReference type="Proteomes" id="UP000269396">
    <property type="component" value="Unassembled WGS sequence"/>
</dbReference>
<keyword evidence="2" id="KW-1185">Reference proteome</keyword>
<organism evidence="1 2">
    <name type="scientific">Schistosoma mattheei</name>
    <dbReference type="NCBI Taxonomy" id="31246"/>
    <lineage>
        <taxon>Eukaryota</taxon>
        <taxon>Metazoa</taxon>
        <taxon>Spiralia</taxon>
        <taxon>Lophotrochozoa</taxon>
        <taxon>Platyhelminthes</taxon>
        <taxon>Trematoda</taxon>
        <taxon>Digenea</taxon>
        <taxon>Strigeidida</taxon>
        <taxon>Schistosomatoidea</taxon>
        <taxon>Schistosomatidae</taxon>
        <taxon>Schistosoma</taxon>
    </lineage>
</organism>
<dbReference type="AlphaFoldDB" id="A0A183PPF3"/>
<proteinExistence type="predicted"/>
<dbReference type="STRING" id="31246.A0A183PPF3"/>
<sequence>MYKAPWVSLDNTTENQVDHIYINNKFTRSIKEARIKKGADIAPDHHLVVAKMKLKLKNHWTPGETALQKFNTAFLRNTDKFNEFKIAFSFRFQALQDLLEDDKTTIDDNWKRLEEALTSTCQEVLVLKKYYHMVRISMKNLRNI</sequence>